<accession>A0A2A2LD34</accession>
<name>A0A2A2LD34_9BILA</name>
<gene>
    <name evidence="2" type="ORF">WR25_17937</name>
</gene>
<organism evidence="2 3">
    <name type="scientific">Diploscapter pachys</name>
    <dbReference type="NCBI Taxonomy" id="2018661"/>
    <lineage>
        <taxon>Eukaryota</taxon>
        <taxon>Metazoa</taxon>
        <taxon>Ecdysozoa</taxon>
        <taxon>Nematoda</taxon>
        <taxon>Chromadorea</taxon>
        <taxon>Rhabditida</taxon>
        <taxon>Rhabditina</taxon>
        <taxon>Rhabditomorpha</taxon>
        <taxon>Rhabditoidea</taxon>
        <taxon>Rhabditidae</taxon>
        <taxon>Diploscapter</taxon>
    </lineage>
</organism>
<evidence type="ECO:0000313" key="3">
    <source>
        <dbReference type="Proteomes" id="UP000218231"/>
    </source>
</evidence>
<protein>
    <submittedName>
        <fullName evidence="2">Uncharacterized protein</fullName>
    </submittedName>
</protein>
<keyword evidence="3" id="KW-1185">Reference proteome</keyword>
<comment type="caution">
    <text evidence="2">The sequence shown here is derived from an EMBL/GenBank/DDBJ whole genome shotgun (WGS) entry which is preliminary data.</text>
</comment>
<feature type="region of interest" description="Disordered" evidence="1">
    <location>
        <begin position="72"/>
        <end position="118"/>
    </location>
</feature>
<dbReference type="AlphaFoldDB" id="A0A2A2LD34"/>
<dbReference type="Proteomes" id="UP000218231">
    <property type="component" value="Unassembled WGS sequence"/>
</dbReference>
<feature type="compositionally biased region" description="Polar residues" evidence="1">
    <location>
        <begin position="159"/>
        <end position="169"/>
    </location>
</feature>
<proteinExistence type="predicted"/>
<evidence type="ECO:0000313" key="2">
    <source>
        <dbReference type="EMBL" id="PAV83988.1"/>
    </source>
</evidence>
<reference evidence="2 3" key="1">
    <citation type="journal article" date="2017" name="Curr. Biol.">
        <title>Genome architecture and evolution of a unichromosomal asexual nematode.</title>
        <authorList>
            <person name="Fradin H."/>
            <person name="Zegar C."/>
            <person name="Gutwein M."/>
            <person name="Lucas J."/>
            <person name="Kovtun M."/>
            <person name="Corcoran D."/>
            <person name="Baugh L.R."/>
            <person name="Kiontke K."/>
            <person name="Gunsalus K."/>
            <person name="Fitch D.H."/>
            <person name="Piano F."/>
        </authorList>
    </citation>
    <scope>NUCLEOTIDE SEQUENCE [LARGE SCALE GENOMIC DNA]</scope>
    <source>
        <strain evidence="2">PF1309</strain>
    </source>
</reference>
<dbReference type="EMBL" id="LIAE01006898">
    <property type="protein sequence ID" value="PAV83988.1"/>
    <property type="molecule type" value="Genomic_DNA"/>
</dbReference>
<feature type="compositionally biased region" description="Acidic residues" evidence="1">
    <location>
        <begin position="72"/>
        <end position="85"/>
    </location>
</feature>
<feature type="region of interest" description="Disordered" evidence="1">
    <location>
        <begin position="131"/>
        <end position="169"/>
    </location>
</feature>
<sequence length="169" mass="19759">MIPDPTMKNLRKWQRENDIDPLEFYKMVRRKVFGISRATLDSYLEGSCSPELKIKLDMVVEKLMTQRISEELETEMQDEEGEEEEVPVKRSKRTPKAKQIFSPNKTTERASFSRCRTDKLPKLMMDEIAALMKKFQEQDEESSSDSDNSLEQASKHSRFSSNHFLSETL</sequence>
<evidence type="ECO:0000256" key="1">
    <source>
        <dbReference type="SAM" id="MobiDB-lite"/>
    </source>
</evidence>